<feature type="domain" description="Glycosyl hydrolase family 63 C-terminal" evidence="1">
    <location>
        <begin position="717"/>
        <end position="891"/>
    </location>
</feature>
<dbReference type="PANTHER" id="PTHR10412:SF10">
    <property type="entry name" value="GLYCOSYL HYDROLASE FAMILY 63 C-TERMINAL DOMAIN-CONTAINING PROTEIN"/>
    <property type="match status" value="1"/>
</dbReference>
<dbReference type="STRING" id="1003.SAMN04488541_102260"/>
<keyword evidence="3" id="KW-0378">Hydrolase</keyword>
<dbReference type="AlphaFoldDB" id="A0A1I2H9K1"/>
<dbReference type="GO" id="GO:0009311">
    <property type="term" value="P:oligosaccharide metabolic process"/>
    <property type="evidence" value="ECO:0007669"/>
    <property type="project" value="InterPro"/>
</dbReference>
<dbReference type="InterPro" id="IPR004888">
    <property type="entry name" value="Glycoside_hydrolase_63"/>
</dbReference>
<dbReference type="InterPro" id="IPR031335">
    <property type="entry name" value="Glyco_hydro_63_C"/>
</dbReference>
<dbReference type="OrthoDB" id="9781878at2"/>
<name>A0A1I2H9K1_9BACT</name>
<sequence>MKSHNNNPEKERLSTTPTNTGWKKWGPYLSERQWGTVREDYSEHGYAWGYLTHDMARSKAYRWGEDGIAGLSDTKQTICFALALWNGRDAIIKERLFGLNNGEGNHGEDVKEYYYYLDSTPTHSYMKMLYKYPQNAFPYSKLVEENHRRSRLQSEYELIETGIFDNDEYFDVYVEYAKASEEDILIKITVHNRNRQEVMLNVLPTIWFRNTWSWGYESWEWKYKPQMYASEDKDNAIVVKHKNIGNFKLYYENDKKEAFQIVPELLFCDNETNPRRLPHLANINYTKATYFKDGIHDYLILGDKKTINPELKGTKASIRYLLKVSGHGSATVKLRLSNKEHQQPFAAFDEIFANRLKEADIFYDELSKNVTEPDMKRVLRQAYAGMLWNKQYYYYNVNQWLKGDPAMPPVPKERSRGRNHKWKHLYNSNLISMPDKWEYPWYAAWDLAFHCVPLARLDPHFAKRQLVLMLREYYMHPNGQLPAYEWHFSDVNPPVHAWGAWKVYNIEKQMNNGKGDTDFLATVFHKLLMNFTWWVNQKDAEGNNLFEGGFLGLDNIGVFDRSNSLPTGGYMEQADGTSWMAMYCLNMLRISLELAQEKPYYQETASKFFEHFLSIASAMFNMGKEHIDLWDEEDEFYYDILHPPNGMSHRLKVRSIVGIIPLFAVEVLTPELLEKLPDFTRRLDWVLKNRPDLASLISRWYELGRGESRLLSLLRIHRMKCVLRRMLDEAEFLSEYGIRSLSKHHLEKPYQYYANGRTYSVSYLPGESDSSMFGGNSNWRGPIWFPINYLIIESLQKFHEYYGDMQKFEYPTGSGKMFTLKEIAQMLTDRLIKIFVQDEQGTRVVFGEYEKMKKDPHFKDNILFYEYFNGDTGKGLGASHQTGWTGLIASLIEGY</sequence>
<dbReference type="PANTHER" id="PTHR10412">
    <property type="entry name" value="MANNOSYL-OLIGOSACCHARIDE GLUCOSIDASE"/>
    <property type="match status" value="1"/>
</dbReference>
<proteinExistence type="predicted"/>
<dbReference type="Pfam" id="PF03200">
    <property type="entry name" value="Glyco_hydro_63"/>
    <property type="match status" value="1"/>
</dbReference>
<accession>A0A1I2H9K1</accession>
<dbReference type="InterPro" id="IPR012341">
    <property type="entry name" value="6hp_glycosidase-like_sf"/>
</dbReference>
<evidence type="ECO:0000259" key="2">
    <source>
        <dbReference type="Pfam" id="PF22422"/>
    </source>
</evidence>
<evidence type="ECO:0000313" key="3">
    <source>
        <dbReference type="EMBL" id="SFF26149.1"/>
    </source>
</evidence>
<dbReference type="Pfam" id="PF22422">
    <property type="entry name" value="MGH1-like_GH"/>
    <property type="match status" value="1"/>
</dbReference>
<gene>
    <name evidence="3" type="ORF">SAMN04488541_102260</name>
</gene>
<dbReference type="SUPFAM" id="SSF48208">
    <property type="entry name" value="Six-hairpin glycosidases"/>
    <property type="match status" value="1"/>
</dbReference>
<organism evidence="3 4">
    <name type="scientific">Thermoflexibacter ruber</name>
    <dbReference type="NCBI Taxonomy" id="1003"/>
    <lineage>
        <taxon>Bacteria</taxon>
        <taxon>Pseudomonadati</taxon>
        <taxon>Bacteroidota</taxon>
        <taxon>Cytophagia</taxon>
        <taxon>Cytophagales</taxon>
        <taxon>Thermoflexibacteraceae</taxon>
        <taxon>Thermoflexibacter</taxon>
    </lineage>
</organism>
<dbReference type="RefSeq" id="WP_091546137.1">
    <property type="nucleotide sequence ID" value="NZ_FONY01000022.1"/>
</dbReference>
<reference evidence="3 4" key="1">
    <citation type="submission" date="2016-10" db="EMBL/GenBank/DDBJ databases">
        <authorList>
            <person name="de Groot N.N."/>
        </authorList>
    </citation>
    <scope>NUCLEOTIDE SEQUENCE [LARGE SCALE GENOMIC DNA]</scope>
    <source>
        <strain>GEY</strain>
        <strain evidence="4">DSM 9560</strain>
    </source>
</reference>
<dbReference type="Proteomes" id="UP000199513">
    <property type="component" value="Unassembled WGS sequence"/>
</dbReference>
<protein>
    <submittedName>
        <fullName evidence="3">Glycosyl hydrolase family 63 C-terminal domain-containing protein</fullName>
    </submittedName>
</protein>
<dbReference type="EMBL" id="FONY01000022">
    <property type="protein sequence ID" value="SFF26149.1"/>
    <property type="molecule type" value="Genomic_DNA"/>
</dbReference>
<dbReference type="GO" id="GO:0004573">
    <property type="term" value="F:Glc3Man9GlcNAc2 oligosaccharide glucosidase activity"/>
    <property type="evidence" value="ECO:0007669"/>
    <property type="project" value="InterPro"/>
</dbReference>
<dbReference type="InterPro" id="IPR054491">
    <property type="entry name" value="MGH1-like_GH"/>
</dbReference>
<dbReference type="InterPro" id="IPR008928">
    <property type="entry name" value="6-hairpin_glycosidase_sf"/>
</dbReference>
<evidence type="ECO:0000259" key="1">
    <source>
        <dbReference type="Pfam" id="PF03200"/>
    </source>
</evidence>
<evidence type="ECO:0000313" key="4">
    <source>
        <dbReference type="Proteomes" id="UP000199513"/>
    </source>
</evidence>
<feature type="domain" description="Mannosylglycerate hydrolase MGH1-like glycoside hydrolase" evidence="2">
    <location>
        <begin position="439"/>
        <end position="547"/>
    </location>
</feature>
<keyword evidence="4" id="KW-1185">Reference proteome</keyword>
<dbReference type="Gene3D" id="1.50.10.10">
    <property type="match status" value="2"/>
</dbReference>